<dbReference type="RefSeq" id="WP_194040907.1">
    <property type="nucleotide sequence ID" value="NZ_JADEXF010000042.1"/>
</dbReference>
<dbReference type="InterPro" id="IPR052892">
    <property type="entry name" value="NA-targeting_endonuclease"/>
</dbReference>
<feature type="domain" description="HNH nuclease" evidence="1">
    <location>
        <begin position="127"/>
        <end position="179"/>
    </location>
</feature>
<dbReference type="PANTHER" id="PTHR33877">
    <property type="entry name" value="SLL1193 PROTEIN"/>
    <property type="match status" value="1"/>
</dbReference>
<dbReference type="Proteomes" id="UP000647836">
    <property type="component" value="Unassembled WGS sequence"/>
</dbReference>
<evidence type="ECO:0000259" key="1">
    <source>
        <dbReference type="SMART" id="SM00507"/>
    </source>
</evidence>
<keyword evidence="3" id="KW-1185">Reference proteome</keyword>
<evidence type="ECO:0000313" key="2">
    <source>
        <dbReference type="EMBL" id="MBE9103814.1"/>
    </source>
</evidence>
<dbReference type="InterPro" id="IPR003615">
    <property type="entry name" value="HNH_nuc"/>
</dbReference>
<dbReference type="SMART" id="SM00507">
    <property type="entry name" value="HNHc"/>
    <property type="match status" value="1"/>
</dbReference>
<keyword evidence="2" id="KW-0255">Endonuclease</keyword>
<protein>
    <submittedName>
        <fullName evidence="2">HNH endonuclease</fullName>
    </submittedName>
</protein>
<gene>
    <name evidence="2" type="ORF">IQ229_02295</name>
</gene>
<organism evidence="2 3">
    <name type="scientific">Nostoc cf. edaphicum LEGE 07299</name>
    <dbReference type="NCBI Taxonomy" id="2777974"/>
    <lineage>
        <taxon>Bacteria</taxon>
        <taxon>Bacillati</taxon>
        <taxon>Cyanobacteriota</taxon>
        <taxon>Cyanophyceae</taxon>
        <taxon>Nostocales</taxon>
        <taxon>Nostocaceae</taxon>
        <taxon>Nostoc</taxon>
    </lineage>
</organism>
<dbReference type="GO" id="GO:0004519">
    <property type="term" value="F:endonuclease activity"/>
    <property type="evidence" value="ECO:0007669"/>
    <property type="project" value="UniProtKB-KW"/>
</dbReference>
<dbReference type="Gene3D" id="1.10.30.50">
    <property type="match status" value="1"/>
</dbReference>
<name>A0ABR9TTY6_9NOSO</name>
<evidence type="ECO:0000313" key="3">
    <source>
        <dbReference type="Proteomes" id="UP000647836"/>
    </source>
</evidence>
<dbReference type="CDD" id="cd00085">
    <property type="entry name" value="HNHc"/>
    <property type="match status" value="1"/>
</dbReference>
<sequence length="233" mass="26924">MQEFNQLRDSHGRWSSLPGGKTKFLQAIKRPKRLLIKDEEGVPSIYPIKPQDHGIKKALLERPFIADTPVNLQKLIIDILQTTTERNVRDLILTAMRQMKWETELFTKQLETHIAEAEIKNLVLTEAEREKIKQRDGYTCLCCGANIKGKLEIDHIKPFSMGGKTFIENSQTLCFICSKCKGNNEIDFRCNTTKLSIPKNLDLSFRTESQHPKRTLKRIVNLFYDCNAVYDIK</sequence>
<dbReference type="InterPro" id="IPR002711">
    <property type="entry name" value="HNH"/>
</dbReference>
<keyword evidence="2" id="KW-0540">Nuclease</keyword>
<reference evidence="2 3" key="1">
    <citation type="submission" date="2020-10" db="EMBL/GenBank/DDBJ databases">
        <authorList>
            <person name="Castelo-Branco R."/>
            <person name="Eusebio N."/>
            <person name="Adriana R."/>
            <person name="Vieira A."/>
            <person name="Brugerolle De Fraissinette N."/>
            <person name="Rezende De Castro R."/>
            <person name="Schneider M.P."/>
            <person name="Vasconcelos V."/>
            <person name="Leao P.N."/>
        </authorList>
    </citation>
    <scope>NUCLEOTIDE SEQUENCE [LARGE SCALE GENOMIC DNA]</scope>
    <source>
        <strain evidence="2 3">LEGE 07299</strain>
    </source>
</reference>
<accession>A0ABR9TTY6</accession>
<proteinExistence type="predicted"/>
<dbReference type="PANTHER" id="PTHR33877:SF2">
    <property type="entry name" value="OS07G0170200 PROTEIN"/>
    <property type="match status" value="1"/>
</dbReference>
<dbReference type="EMBL" id="JADEXF010000042">
    <property type="protein sequence ID" value="MBE9103814.1"/>
    <property type="molecule type" value="Genomic_DNA"/>
</dbReference>
<keyword evidence="2" id="KW-0378">Hydrolase</keyword>
<comment type="caution">
    <text evidence="2">The sequence shown here is derived from an EMBL/GenBank/DDBJ whole genome shotgun (WGS) entry which is preliminary data.</text>
</comment>
<dbReference type="Pfam" id="PF01844">
    <property type="entry name" value="HNH"/>
    <property type="match status" value="1"/>
</dbReference>